<accession>K0KIN0</accession>
<feature type="transmembrane region" description="Helical" evidence="1">
    <location>
        <begin position="167"/>
        <end position="189"/>
    </location>
</feature>
<name>K0KIN0_WICCF</name>
<dbReference type="Proteomes" id="UP000009328">
    <property type="component" value="Unassembled WGS sequence"/>
</dbReference>
<evidence type="ECO:0000256" key="1">
    <source>
        <dbReference type="SAM" id="Phobius"/>
    </source>
</evidence>
<organism evidence="2 3">
    <name type="scientific">Wickerhamomyces ciferrii (strain ATCC 14091 / BCRC 22168 / CBS 111 / JCM 3599 / NBRC 0793 / NRRL Y-1031 F-60-10)</name>
    <name type="common">Yeast</name>
    <name type="synonym">Pichia ciferrii</name>
    <dbReference type="NCBI Taxonomy" id="1206466"/>
    <lineage>
        <taxon>Eukaryota</taxon>
        <taxon>Fungi</taxon>
        <taxon>Dikarya</taxon>
        <taxon>Ascomycota</taxon>
        <taxon>Saccharomycotina</taxon>
        <taxon>Saccharomycetes</taxon>
        <taxon>Phaffomycetales</taxon>
        <taxon>Wickerhamomycetaceae</taxon>
        <taxon>Wickerhamomyces</taxon>
    </lineage>
</organism>
<dbReference type="InParanoid" id="K0KIN0"/>
<evidence type="ECO:0000313" key="3">
    <source>
        <dbReference type="Proteomes" id="UP000009328"/>
    </source>
</evidence>
<keyword evidence="1" id="KW-0812">Transmembrane</keyword>
<keyword evidence="1" id="KW-1133">Transmembrane helix</keyword>
<gene>
    <name evidence="2" type="ORF">BN7_2386</name>
</gene>
<dbReference type="AlphaFoldDB" id="K0KIN0"/>
<proteinExistence type="predicted"/>
<reference evidence="2 3" key="1">
    <citation type="journal article" date="2012" name="Eukaryot. Cell">
        <title>Draft genome sequence of Wickerhamomyces ciferrii NRRL Y-1031 F-60-10.</title>
        <authorList>
            <person name="Schneider J."/>
            <person name="Andrea H."/>
            <person name="Blom J."/>
            <person name="Jaenicke S."/>
            <person name="Ruckert C."/>
            <person name="Schorsch C."/>
            <person name="Szczepanowski R."/>
            <person name="Farwick M."/>
            <person name="Goesmann A."/>
            <person name="Puhler A."/>
            <person name="Schaffer S."/>
            <person name="Tauch A."/>
            <person name="Kohler T."/>
            <person name="Brinkrolf K."/>
        </authorList>
    </citation>
    <scope>NUCLEOTIDE SEQUENCE [LARGE SCALE GENOMIC DNA]</scope>
    <source>
        <strain evidence="3">ATCC 14091 / BCRC 22168 / CBS 111 / JCM 3599 / NBRC 0793 / NRRL Y-1031 F-60-10</strain>
    </source>
</reference>
<evidence type="ECO:0000313" key="2">
    <source>
        <dbReference type="EMBL" id="CCH42841.1"/>
    </source>
</evidence>
<sequence>MKLTTLDWELPLFFTLLSLILQIVVFCKDPRNSFYRIDLTNSPLDKFYEFYPSNDNTTILPFDHINSNSSLIKSYYFSFGIWGSCPGKRVTDESKPVFEHQTTIVYDHECLKQIWSGSFTGTLEYIFYNAINTKELMDKDIYFNLKLPDIFKKDSSKDVEDSLKVRFGISFGLLFAGGEFLTLLSIFIITRYYVTRKLTFIILFSYLTFVSLFKWVLTTVGMTSLQKLANQMSVNLTQSFDELRIFVNRSNTVFALGWSSVAIGIIDSIIMAYLLYKIITYKELHQSDVGSQIDFCDQFEEVSEFEKEKNKKEMDNVTTPTSNHHSIWTHHDLSWDNKDGFWNHSDRSNNISSV</sequence>
<feature type="transmembrane region" description="Helical" evidence="1">
    <location>
        <begin position="253"/>
        <end position="276"/>
    </location>
</feature>
<dbReference type="HOGENOM" id="CLU_783486_0_0_1"/>
<keyword evidence="3" id="KW-1185">Reference proteome</keyword>
<keyword evidence="1" id="KW-0472">Membrane</keyword>
<comment type="caution">
    <text evidence="2">The sequence shown here is derived from an EMBL/GenBank/DDBJ whole genome shotgun (WGS) entry which is preliminary data.</text>
</comment>
<dbReference type="EMBL" id="CAIF01000054">
    <property type="protein sequence ID" value="CCH42841.1"/>
    <property type="molecule type" value="Genomic_DNA"/>
</dbReference>
<protein>
    <submittedName>
        <fullName evidence="2">Membrane protein</fullName>
    </submittedName>
</protein>
<feature type="transmembrane region" description="Helical" evidence="1">
    <location>
        <begin position="198"/>
        <end position="217"/>
    </location>
</feature>